<sequence>MHKYGMYKKLPARYREHRRKAAPIQGGIPQQPDQNQLTACGQI</sequence>
<dbReference type="HOGENOM" id="CLU_3231158_0_0_5"/>
<dbReference type="Proteomes" id="UP000032160">
    <property type="component" value="Chromosome I"/>
</dbReference>
<proteinExistence type="predicted"/>
<feature type="compositionally biased region" description="Polar residues" evidence="1">
    <location>
        <begin position="33"/>
        <end position="43"/>
    </location>
</feature>
<reference evidence="2 3" key="1">
    <citation type="journal article" date="2014" name="Front. Genet.">
        <title>Genome and metabolic network of "Candidatus Phaeomarinobacter ectocarpi" Ec32, a new candidate genus of Alphaproteobacteria frequently associated with brown algae.</title>
        <authorList>
            <person name="Dittami S.M."/>
            <person name="Barbeyron T."/>
            <person name="Boyen C."/>
            <person name="Cambefort J."/>
            <person name="Collet G."/>
            <person name="Delage L."/>
            <person name="Gobet A."/>
            <person name="Groisillier A."/>
            <person name="Leblanc C."/>
            <person name="Michel G."/>
            <person name="Scornet D."/>
            <person name="Siegel A."/>
            <person name="Tapia J.E."/>
            <person name="Tonon T."/>
        </authorList>
    </citation>
    <scope>NUCLEOTIDE SEQUENCE [LARGE SCALE GENOMIC DNA]</scope>
    <source>
        <strain evidence="2 3">Ec32</strain>
    </source>
</reference>
<dbReference type="STRING" id="1458461.BN1012_Phect654"/>
<feature type="compositionally biased region" description="Low complexity" evidence="1">
    <location>
        <begin position="22"/>
        <end position="32"/>
    </location>
</feature>
<dbReference type="EMBL" id="HG966617">
    <property type="protein sequence ID" value="CDO58868.1"/>
    <property type="molecule type" value="Genomic_DNA"/>
</dbReference>
<dbReference type="KEGG" id="pect:BN1012_Phect654"/>
<evidence type="ECO:0000313" key="2">
    <source>
        <dbReference type="EMBL" id="CDO58868.1"/>
    </source>
</evidence>
<protein>
    <submittedName>
        <fullName evidence="2">Uncharacterized protein</fullName>
    </submittedName>
</protein>
<gene>
    <name evidence="2" type="ORF">BN1012_Phect654</name>
</gene>
<evidence type="ECO:0000313" key="3">
    <source>
        <dbReference type="Proteomes" id="UP000032160"/>
    </source>
</evidence>
<dbReference type="AlphaFoldDB" id="X5M707"/>
<organism evidence="2 3">
    <name type="scientific">Candidatus Phaeomarinibacter ectocarpi</name>
    <dbReference type="NCBI Taxonomy" id="1458461"/>
    <lineage>
        <taxon>Bacteria</taxon>
        <taxon>Pseudomonadati</taxon>
        <taxon>Pseudomonadota</taxon>
        <taxon>Alphaproteobacteria</taxon>
        <taxon>Hyphomicrobiales</taxon>
        <taxon>Parvibaculaceae</taxon>
        <taxon>Candidatus Phaeomarinibacter</taxon>
    </lineage>
</organism>
<keyword evidence="3" id="KW-1185">Reference proteome</keyword>
<evidence type="ECO:0000256" key="1">
    <source>
        <dbReference type="SAM" id="MobiDB-lite"/>
    </source>
</evidence>
<feature type="region of interest" description="Disordered" evidence="1">
    <location>
        <begin position="17"/>
        <end position="43"/>
    </location>
</feature>
<accession>X5M707</accession>
<name>X5M707_9HYPH</name>